<dbReference type="AlphaFoldDB" id="A0A1I1A7K3"/>
<protein>
    <submittedName>
        <fullName evidence="1">Uncharacterized protein</fullName>
    </submittedName>
</protein>
<organism evidence="1 2">
    <name type="scientific">Acetitomaculum ruminis DSM 5522</name>
    <dbReference type="NCBI Taxonomy" id="1120918"/>
    <lineage>
        <taxon>Bacteria</taxon>
        <taxon>Bacillati</taxon>
        <taxon>Bacillota</taxon>
        <taxon>Clostridia</taxon>
        <taxon>Lachnospirales</taxon>
        <taxon>Lachnospiraceae</taxon>
        <taxon>Acetitomaculum</taxon>
    </lineage>
</organism>
<keyword evidence="2" id="KW-1185">Reference proteome</keyword>
<proteinExistence type="predicted"/>
<name>A0A1I1A7K3_9FIRM</name>
<dbReference type="Proteomes" id="UP000198838">
    <property type="component" value="Unassembled WGS sequence"/>
</dbReference>
<dbReference type="RefSeq" id="WP_092874293.1">
    <property type="nucleotide sequence ID" value="NZ_FOJY01000022.1"/>
</dbReference>
<dbReference type="STRING" id="1120918.SAMN05216249_12228"/>
<evidence type="ECO:0000313" key="2">
    <source>
        <dbReference type="Proteomes" id="UP000198838"/>
    </source>
</evidence>
<dbReference type="EMBL" id="FOJY01000022">
    <property type="protein sequence ID" value="SFB33994.1"/>
    <property type="molecule type" value="Genomic_DNA"/>
</dbReference>
<evidence type="ECO:0000313" key="1">
    <source>
        <dbReference type="EMBL" id="SFB33994.1"/>
    </source>
</evidence>
<accession>A0A1I1A7K3</accession>
<gene>
    <name evidence="1" type="ORF">SAMN05216249_12228</name>
</gene>
<sequence>MFADNMRVGDKLKKGYNLIEEGKIEGAYIFFEAVRDMYLYDMIEDTIFEKMSAYIRSLDFTKKPEPGKNWLKMILIDLRYAKMVSLKGDLLENICDVLNKLPIVEENALTQNLLEGSLEKVKLADGAYYTIQSNYESNQRFLIRFKDGQISPLDFDVKDFEINRQDDRIEFSYTRGMKDTFSIKMEGGDKKKVDKKGNTKTLIKIEGHHHDHDHNHEHHDHE</sequence>
<reference evidence="1 2" key="1">
    <citation type="submission" date="2016-10" db="EMBL/GenBank/DDBJ databases">
        <authorList>
            <person name="de Groot N.N."/>
        </authorList>
    </citation>
    <scope>NUCLEOTIDE SEQUENCE [LARGE SCALE GENOMIC DNA]</scope>
    <source>
        <strain evidence="1 2">DSM 5522</strain>
    </source>
</reference>